<evidence type="ECO:0000313" key="2">
    <source>
        <dbReference type="EMBL" id="SSX26127.1"/>
    </source>
</evidence>
<accession>A0A336KNZ6</accession>
<reference evidence="1" key="1">
    <citation type="submission" date="2018-04" db="EMBL/GenBank/DDBJ databases">
        <authorList>
            <person name="Go L.Y."/>
            <person name="Mitchell J.A."/>
        </authorList>
    </citation>
    <scope>NUCLEOTIDE SEQUENCE</scope>
    <source>
        <tissue evidence="1">Whole organism</tissue>
    </source>
</reference>
<sequence>MHIPFPSLGEPFKGLKGFTAFSSPVPTPAPIAIPIAIGLNTPEKKPRLPGFDANSLEMNPDLIKLTS</sequence>
<protein>
    <submittedName>
        <fullName evidence="1">CSON013128 protein</fullName>
    </submittedName>
</protein>
<proteinExistence type="predicted"/>
<dbReference type="AlphaFoldDB" id="A0A336KNZ6"/>
<reference evidence="2" key="2">
    <citation type="submission" date="2018-07" db="EMBL/GenBank/DDBJ databases">
        <authorList>
            <person name="Quirk P.G."/>
            <person name="Krulwich T.A."/>
        </authorList>
    </citation>
    <scope>NUCLEOTIDE SEQUENCE</scope>
</reference>
<name>A0A336KNZ6_CULSO</name>
<evidence type="ECO:0000313" key="1">
    <source>
        <dbReference type="EMBL" id="SSX05768.1"/>
    </source>
</evidence>
<dbReference type="EMBL" id="UFQS01000651">
    <property type="protein sequence ID" value="SSX05768.1"/>
    <property type="molecule type" value="Genomic_DNA"/>
</dbReference>
<organism evidence="1">
    <name type="scientific">Culicoides sonorensis</name>
    <name type="common">Biting midge</name>
    <dbReference type="NCBI Taxonomy" id="179676"/>
    <lineage>
        <taxon>Eukaryota</taxon>
        <taxon>Metazoa</taxon>
        <taxon>Ecdysozoa</taxon>
        <taxon>Arthropoda</taxon>
        <taxon>Hexapoda</taxon>
        <taxon>Insecta</taxon>
        <taxon>Pterygota</taxon>
        <taxon>Neoptera</taxon>
        <taxon>Endopterygota</taxon>
        <taxon>Diptera</taxon>
        <taxon>Nematocera</taxon>
        <taxon>Chironomoidea</taxon>
        <taxon>Ceratopogonidae</taxon>
        <taxon>Ceratopogoninae</taxon>
        <taxon>Culicoides</taxon>
        <taxon>Monoculicoides</taxon>
    </lineage>
</organism>
<dbReference type="EMBL" id="UFQT01000651">
    <property type="protein sequence ID" value="SSX26127.1"/>
    <property type="molecule type" value="Genomic_DNA"/>
</dbReference>
<dbReference type="VEuPathDB" id="VectorBase:CSON013128"/>
<gene>
    <name evidence="1" type="primary">CSON013128</name>
</gene>